<evidence type="ECO:0000313" key="3">
    <source>
        <dbReference type="Proteomes" id="UP001396334"/>
    </source>
</evidence>
<feature type="compositionally biased region" description="Basic and acidic residues" evidence="1">
    <location>
        <begin position="26"/>
        <end position="40"/>
    </location>
</feature>
<dbReference type="Proteomes" id="UP001396334">
    <property type="component" value="Unassembled WGS sequence"/>
</dbReference>
<protein>
    <submittedName>
        <fullName evidence="2">Uncharacterized protein</fullName>
    </submittedName>
</protein>
<keyword evidence="3" id="KW-1185">Reference proteome</keyword>
<evidence type="ECO:0000313" key="2">
    <source>
        <dbReference type="EMBL" id="KAK9034107.1"/>
    </source>
</evidence>
<proteinExistence type="predicted"/>
<comment type="caution">
    <text evidence="2">The sequence shown here is derived from an EMBL/GenBank/DDBJ whole genome shotgun (WGS) entry which is preliminary data.</text>
</comment>
<feature type="region of interest" description="Disordered" evidence="1">
    <location>
        <begin position="23"/>
        <end position="68"/>
    </location>
</feature>
<organism evidence="2 3">
    <name type="scientific">Hibiscus sabdariffa</name>
    <name type="common">roselle</name>
    <dbReference type="NCBI Taxonomy" id="183260"/>
    <lineage>
        <taxon>Eukaryota</taxon>
        <taxon>Viridiplantae</taxon>
        <taxon>Streptophyta</taxon>
        <taxon>Embryophyta</taxon>
        <taxon>Tracheophyta</taxon>
        <taxon>Spermatophyta</taxon>
        <taxon>Magnoliopsida</taxon>
        <taxon>eudicotyledons</taxon>
        <taxon>Gunneridae</taxon>
        <taxon>Pentapetalae</taxon>
        <taxon>rosids</taxon>
        <taxon>malvids</taxon>
        <taxon>Malvales</taxon>
        <taxon>Malvaceae</taxon>
        <taxon>Malvoideae</taxon>
        <taxon>Hibiscus</taxon>
    </lineage>
</organism>
<name>A0ABR2T9E7_9ROSI</name>
<accession>A0ABR2T9E7</accession>
<gene>
    <name evidence="2" type="ORF">V6N11_050285</name>
</gene>
<feature type="compositionally biased region" description="Basic and acidic residues" evidence="1">
    <location>
        <begin position="58"/>
        <end position="68"/>
    </location>
</feature>
<reference evidence="2 3" key="1">
    <citation type="journal article" date="2024" name="G3 (Bethesda)">
        <title>Genome assembly of Hibiscus sabdariffa L. provides insights into metabolisms of medicinal natural products.</title>
        <authorList>
            <person name="Kim T."/>
        </authorList>
    </citation>
    <scope>NUCLEOTIDE SEQUENCE [LARGE SCALE GENOMIC DNA]</scope>
    <source>
        <strain evidence="2">TK-2024</strain>
        <tissue evidence="2">Old leaves</tissue>
    </source>
</reference>
<evidence type="ECO:0000256" key="1">
    <source>
        <dbReference type="SAM" id="MobiDB-lite"/>
    </source>
</evidence>
<sequence>MAATMAAATAQQSDIISLRMQWQRLQAHDGHTHPQPEARGSRVPKPSSGDATTTIEEVAQRETEGFPTDLSRKRWLMEESQGSGFAYELMMYAITVKTLETDGDKVVTGALPENKGEGYAEIEKLD</sequence>
<dbReference type="EMBL" id="JBBPBN010000007">
    <property type="protein sequence ID" value="KAK9034107.1"/>
    <property type="molecule type" value="Genomic_DNA"/>
</dbReference>